<accession>A0A933MKW8</accession>
<comment type="similarity">
    <text evidence="3">Belongs to the glycosyltransferase 9 family.</text>
</comment>
<name>A0A933MKW8_UNCT6</name>
<dbReference type="SUPFAM" id="SSF53756">
    <property type="entry name" value="UDP-Glycosyltransferase/glycogen phosphorylase"/>
    <property type="match status" value="1"/>
</dbReference>
<evidence type="ECO:0000313" key="7">
    <source>
        <dbReference type="EMBL" id="MBI4727428.1"/>
    </source>
</evidence>
<dbReference type="GO" id="GO:0005829">
    <property type="term" value="C:cytosol"/>
    <property type="evidence" value="ECO:0007669"/>
    <property type="project" value="TreeGrafter"/>
</dbReference>
<dbReference type="GO" id="GO:0008713">
    <property type="term" value="F:ADP-heptose-lipopolysaccharide heptosyltransferase activity"/>
    <property type="evidence" value="ECO:0007669"/>
    <property type="project" value="UniProtKB-EC"/>
</dbReference>
<keyword evidence="6" id="KW-1133">Transmembrane helix</keyword>
<evidence type="ECO:0000256" key="6">
    <source>
        <dbReference type="SAM" id="Phobius"/>
    </source>
</evidence>
<dbReference type="Pfam" id="PF01075">
    <property type="entry name" value="Glyco_transf_9"/>
    <property type="match status" value="1"/>
</dbReference>
<dbReference type="InterPro" id="IPR051199">
    <property type="entry name" value="LPS_LOS_Heptosyltrfase"/>
</dbReference>
<evidence type="ECO:0000256" key="3">
    <source>
        <dbReference type="ARBA" id="ARBA00043995"/>
    </source>
</evidence>
<evidence type="ECO:0000256" key="4">
    <source>
        <dbReference type="ARBA" id="ARBA00044042"/>
    </source>
</evidence>
<dbReference type="PANTHER" id="PTHR30160:SF7">
    <property type="entry name" value="ADP-HEPTOSE--LPS HEPTOSYLTRANSFERASE 2"/>
    <property type="match status" value="1"/>
</dbReference>
<evidence type="ECO:0000256" key="5">
    <source>
        <dbReference type="ARBA" id="ARBA00047503"/>
    </source>
</evidence>
<dbReference type="InterPro" id="IPR011910">
    <property type="entry name" value="RfaF"/>
</dbReference>
<comment type="caution">
    <text evidence="7">The sequence shown here is derived from an EMBL/GenBank/DDBJ whole genome shotgun (WGS) entry which is preliminary data.</text>
</comment>
<proteinExistence type="inferred from homology"/>
<evidence type="ECO:0000313" key="8">
    <source>
        <dbReference type="Proteomes" id="UP000736328"/>
    </source>
</evidence>
<feature type="transmembrane region" description="Helical" evidence="6">
    <location>
        <begin position="71"/>
        <end position="90"/>
    </location>
</feature>
<organism evidence="7 8">
    <name type="scientific">candidate division TA06 bacterium</name>
    <dbReference type="NCBI Taxonomy" id="2250710"/>
    <lineage>
        <taxon>Bacteria</taxon>
        <taxon>Bacteria division TA06</taxon>
    </lineage>
</organism>
<gene>
    <name evidence="7" type="primary">waaF</name>
    <name evidence="7" type="ORF">HY768_09475</name>
</gene>
<dbReference type="GO" id="GO:0009244">
    <property type="term" value="P:lipopolysaccharide core region biosynthetic process"/>
    <property type="evidence" value="ECO:0007669"/>
    <property type="project" value="TreeGrafter"/>
</dbReference>
<dbReference type="InterPro" id="IPR002201">
    <property type="entry name" value="Glyco_trans_9"/>
</dbReference>
<keyword evidence="2" id="KW-0808">Transferase</keyword>
<dbReference type="EMBL" id="JACQXR010000125">
    <property type="protein sequence ID" value="MBI4727428.1"/>
    <property type="molecule type" value="Genomic_DNA"/>
</dbReference>
<dbReference type="CDD" id="cd03789">
    <property type="entry name" value="GT9_LPS_heptosyltransferase"/>
    <property type="match status" value="1"/>
</dbReference>
<dbReference type="Proteomes" id="UP000736328">
    <property type="component" value="Unassembled WGS sequence"/>
</dbReference>
<dbReference type="EC" id="2.4.99.24" evidence="4"/>
<evidence type="ECO:0000256" key="1">
    <source>
        <dbReference type="ARBA" id="ARBA00022676"/>
    </source>
</evidence>
<reference evidence="7" key="1">
    <citation type="submission" date="2020-07" db="EMBL/GenBank/DDBJ databases">
        <title>Huge and variable diversity of episymbiotic CPR bacteria and DPANN archaea in groundwater ecosystems.</title>
        <authorList>
            <person name="He C.Y."/>
            <person name="Keren R."/>
            <person name="Whittaker M."/>
            <person name="Farag I.F."/>
            <person name="Doudna J."/>
            <person name="Cate J.H.D."/>
            <person name="Banfield J.F."/>
        </authorList>
    </citation>
    <scope>NUCLEOTIDE SEQUENCE</scope>
    <source>
        <strain evidence="7">NC_groundwater_1520_Pr4_B-0.1um_53_5</strain>
    </source>
</reference>
<evidence type="ECO:0000256" key="2">
    <source>
        <dbReference type="ARBA" id="ARBA00022679"/>
    </source>
</evidence>
<dbReference type="AlphaFoldDB" id="A0A933MKW8"/>
<sequence length="317" mass="35142">MPNWIGDAVVSAAFVEVCAEAHPGSSLTVMAHPRVATLFEHDPNVQSIIKLSPERSLWQTAKKLTKEKFDIAYILPISFSSALIVFLSGIPKRVGYSAEARGFLLTERLKYNQNDFRSRHIILDFMKLLGREDVGAGPKIYIQVEELKQAEQFLASNNFPAGKIIGFGPGATFGPAKRWPQVNWVELGRKITDNGFRILVFGSSDESALCQEIANGIGAKALNLAGTATLRQSAALLSLCPNFITNDTGVMHLAAAVGTKVTAIFGSTNPVWTRPWGEKHRVIYMNESCSPCYQRECRYRHYDCLKKIRVSDVHEIL</sequence>
<keyword evidence="6" id="KW-0812">Transmembrane</keyword>
<dbReference type="Gene3D" id="3.40.50.2000">
    <property type="entry name" value="Glycogen Phosphorylase B"/>
    <property type="match status" value="2"/>
</dbReference>
<comment type="catalytic activity">
    <reaction evidence="5">
        <text>an L-alpha-D-Hep-(1-&gt;5)-[alpha-Kdo-(2-&gt;4)]-alpha-Kdo-(2-&gt;6)-lipid A + ADP-L-glycero-beta-D-manno-heptose = an L-alpha-D-Hep-(1-&gt;3)-L-alpha-D-Hep-(1-&gt;5)-[alpha-Kdo-(2-&gt;4)]-alpha-Kdo-(2-&gt;6)-lipid A + ADP + H(+)</text>
        <dbReference type="Rhea" id="RHEA:74071"/>
        <dbReference type="ChEBI" id="CHEBI:15378"/>
        <dbReference type="ChEBI" id="CHEBI:61506"/>
        <dbReference type="ChEBI" id="CHEBI:193068"/>
        <dbReference type="ChEBI" id="CHEBI:193069"/>
        <dbReference type="ChEBI" id="CHEBI:456216"/>
        <dbReference type="EC" id="2.4.99.24"/>
    </reaction>
</comment>
<dbReference type="NCBIfam" id="TIGR02195">
    <property type="entry name" value="heptsyl_trn_II"/>
    <property type="match status" value="1"/>
</dbReference>
<keyword evidence="1" id="KW-0328">Glycosyltransferase</keyword>
<dbReference type="PANTHER" id="PTHR30160">
    <property type="entry name" value="TETRAACYLDISACCHARIDE 4'-KINASE-RELATED"/>
    <property type="match status" value="1"/>
</dbReference>
<keyword evidence="6" id="KW-0472">Membrane</keyword>
<protein>
    <recommendedName>
        <fullName evidence="4">lipopolysaccharide heptosyltransferase II</fullName>
        <ecNumber evidence="4">2.4.99.24</ecNumber>
    </recommendedName>
</protein>